<protein>
    <recommendedName>
        <fullName evidence="4">PE-PGRS family protein</fullName>
    </recommendedName>
</protein>
<proteinExistence type="predicted"/>
<evidence type="ECO:0000256" key="1">
    <source>
        <dbReference type="SAM" id="SignalP"/>
    </source>
</evidence>
<feature type="signal peptide" evidence="1">
    <location>
        <begin position="1"/>
        <end position="26"/>
    </location>
</feature>
<keyword evidence="1" id="KW-0732">Signal</keyword>
<keyword evidence="3" id="KW-1185">Reference proteome</keyword>
<gene>
    <name evidence="2" type="ORF">GCM10023161_04050</name>
</gene>
<name>A0ABP8RAZ0_9MYCO</name>
<evidence type="ECO:0000313" key="3">
    <source>
        <dbReference type="Proteomes" id="UP001501417"/>
    </source>
</evidence>
<comment type="caution">
    <text evidence="2">The sequence shown here is derived from an EMBL/GenBank/DDBJ whole genome shotgun (WGS) entry which is preliminary data.</text>
</comment>
<sequence length="123" mass="11260">MSAWYAKRMSTKLTLTKRLVVGGAAAAAVAVAPIAVTDSLASVPAKSAAPTHVVFKDDPSGGGCDANGNCGSGGQNSGPGGGPGGQGCVPGVGCGSGGQNAGPGGIPGGQGCLPGVGCGSGHA</sequence>
<organism evidence="2 3">
    <name type="scientific">Mycobacterium paraffinicum</name>
    <dbReference type="NCBI Taxonomy" id="53378"/>
    <lineage>
        <taxon>Bacteria</taxon>
        <taxon>Bacillati</taxon>
        <taxon>Actinomycetota</taxon>
        <taxon>Actinomycetes</taxon>
        <taxon>Mycobacteriales</taxon>
        <taxon>Mycobacteriaceae</taxon>
        <taxon>Mycobacterium</taxon>
    </lineage>
</organism>
<accession>A0ABP8RAZ0</accession>
<reference evidence="3" key="1">
    <citation type="journal article" date="2019" name="Int. J. Syst. Evol. Microbiol.">
        <title>The Global Catalogue of Microorganisms (GCM) 10K type strain sequencing project: providing services to taxonomists for standard genome sequencing and annotation.</title>
        <authorList>
            <consortium name="The Broad Institute Genomics Platform"/>
            <consortium name="The Broad Institute Genome Sequencing Center for Infectious Disease"/>
            <person name="Wu L."/>
            <person name="Ma J."/>
        </authorList>
    </citation>
    <scope>NUCLEOTIDE SEQUENCE [LARGE SCALE GENOMIC DNA]</scope>
    <source>
        <strain evidence="3">JCM 17782</strain>
    </source>
</reference>
<evidence type="ECO:0008006" key="4">
    <source>
        <dbReference type="Google" id="ProtNLM"/>
    </source>
</evidence>
<feature type="chain" id="PRO_5046847912" description="PE-PGRS family protein" evidence="1">
    <location>
        <begin position="27"/>
        <end position="123"/>
    </location>
</feature>
<evidence type="ECO:0000313" key="2">
    <source>
        <dbReference type="EMBL" id="GAA4533339.1"/>
    </source>
</evidence>
<dbReference type="Proteomes" id="UP001501417">
    <property type="component" value="Unassembled WGS sequence"/>
</dbReference>
<dbReference type="EMBL" id="BAABGF010000002">
    <property type="protein sequence ID" value="GAA4533339.1"/>
    <property type="molecule type" value="Genomic_DNA"/>
</dbReference>